<reference evidence="1" key="1">
    <citation type="submission" date="2021-01" db="EMBL/GenBank/DDBJ databases">
        <authorList>
            <person name="Corre E."/>
            <person name="Pelletier E."/>
            <person name="Niang G."/>
            <person name="Scheremetjew M."/>
            <person name="Finn R."/>
            <person name="Kale V."/>
            <person name="Holt S."/>
            <person name="Cochrane G."/>
            <person name="Meng A."/>
            <person name="Brown T."/>
            <person name="Cohen L."/>
        </authorList>
    </citation>
    <scope>NUCLEOTIDE SEQUENCE</scope>
    <source>
        <strain evidence="1">CCMP 410</strain>
    </source>
</reference>
<gene>
    <name evidence="1" type="ORF">GOCE00092_LOCUS3673</name>
</gene>
<sequence>MTNYFGPVPAFIKDLNINTQIFECTEEIYHGTGNGTICNYDNETDTGDLANFLGDDHLLVVRKVPDSSPTNTLEIVSVTQDDVNIKISWKLPRTSTLSSPNMFLRYCNKPSSFDGTGYEKQVGLEYHGPSYRTQMPFALLPAPVVEDLEAASETGDDFSAPSASPTAPLSSFNETSGALSFVNVLESTIVLVLSSSFALLVALAY</sequence>
<protein>
    <submittedName>
        <fullName evidence="1">Uncharacterized protein</fullName>
    </submittedName>
</protein>
<evidence type="ECO:0000313" key="1">
    <source>
        <dbReference type="EMBL" id="CAD9274765.1"/>
    </source>
</evidence>
<accession>A0A7S1UPU7</accession>
<dbReference type="EMBL" id="HBGK01007061">
    <property type="protein sequence ID" value="CAD9274765.1"/>
    <property type="molecule type" value="Transcribed_RNA"/>
</dbReference>
<name>A0A7S1UPU7_9STRA</name>
<organism evidence="1">
    <name type="scientific">Grammatophora oceanica</name>
    <dbReference type="NCBI Taxonomy" id="210454"/>
    <lineage>
        <taxon>Eukaryota</taxon>
        <taxon>Sar</taxon>
        <taxon>Stramenopiles</taxon>
        <taxon>Ochrophyta</taxon>
        <taxon>Bacillariophyta</taxon>
        <taxon>Fragilariophyceae</taxon>
        <taxon>Fragilariophycidae</taxon>
        <taxon>Rhabdonematales</taxon>
        <taxon>Grammatophoraceae</taxon>
        <taxon>Grammatophora</taxon>
    </lineage>
</organism>
<dbReference type="AlphaFoldDB" id="A0A7S1UPU7"/>
<proteinExistence type="predicted"/>